<reference evidence="12 13" key="1">
    <citation type="submission" date="2020-08" db="EMBL/GenBank/DDBJ databases">
        <authorList>
            <person name="Newling K."/>
            <person name="Davey J."/>
            <person name="Forrester S."/>
        </authorList>
    </citation>
    <scope>NUCLEOTIDE SEQUENCE [LARGE SCALE GENOMIC DNA]</scope>
    <source>
        <strain evidence="13">Crithidia deanei Carvalho (ATCC PRA-265)</strain>
    </source>
</reference>
<accession>S9VUI3</accession>
<dbReference type="PANTHER" id="PTHR11164">
    <property type="entry name" value="GLUTAMATE CYSTEINE LIGASE"/>
    <property type="match status" value="1"/>
</dbReference>
<dbReference type="VEuPathDB" id="TriTrypDB:ADEAN_000991500"/>
<dbReference type="InterPro" id="IPR004308">
    <property type="entry name" value="GCS"/>
</dbReference>
<dbReference type="GO" id="GO:0004357">
    <property type="term" value="F:glutamate-cysteine ligase activity"/>
    <property type="evidence" value="ECO:0007669"/>
    <property type="project" value="UniProtKB-UniRule"/>
</dbReference>
<comment type="catalytic activity">
    <reaction evidence="11">
        <text>L-cysteine + L-glutamate + ATP = gamma-L-glutamyl-L-cysteine + ADP + phosphate + H(+)</text>
        <dbReference type="Rhea" id="RHEA:13285"/>
        <dbReference type="ChEBI" id="CHEBI:15378"/>
        <dbReference type="ChEBI" id="CHEBI:29985"/>
        <dbReference type="ChEBI" id="CHEBI:30616"/>
        <dbReference type="ChEBI" id="CHEBI:35235"/>
        <dbReference type="ChEBI" id="CHEBI:43474"/>
        <dbReference type="ChEBI" id="CHEBI:58173"/>
        <dbReference type="ChEBI" id="CHEBI:456216"/>
        <dbReference type="EC" id="6.3.2.2"/>
    </reaction>
</comment>
<comment type="similarity">
    <text evidence="2 11">Belongs to the glutamate--cysteine ligase type 3 family.</text>
</comment>
<dbReference type="OrthoDB" id="7939818at2759"/>
<protein>
    <recommendedName>
        <fullName evidence="4 11">Glutamate--cysteine ligase</fullName>
        <ecNumber evidence="3 11">6.3.2.2</ecNumber>
    </recommendedName>
    <alternativeName>
        <fullName evidence="10 11">Gamma-ECS</fullName>
    </alternativeName>
    <alternativeName>
        <fullName evidence="9 11">Gamma-glutamylcysteine synthetase</fullName>
    </alternativeName>
</protein>
<dbReference type="EC" id="6.3.2.2" evidence="3 11"/>
<evidence type="ECO:0000256" key="11">
    <source>
        <dbReference type="RuleBase" id="RU367135"/>
    </source>
</evidence>
<dbReference type="GO" id="GO:0005524">
    <property type="term" value="F:ATP binding"/>
    <property type="evidence" value="ECO:0007669"/>
    <property type="project" value="UniProtKB-UniRule"/>
</dbReference>
<evidence type="ECO:0000256" key="9">
    <source>
        <dbReference type="ARBA" id="ARBA00030585"/>
    </source>
</evidence>
<evidence type="ECO:0000256" key="2">
    <source>
        <dbReference type="ARBA" id="ARBA00008100"/>
    </source>
</evidence>
<evidence type="ECO:0000256" key="7">
    <source>
        <dbReference type="ARBA" id="ARBA00022741"/>
    </source>
</evidence>
<evidence type="ECO:0000313" key="12">
    <source>
        <dbReference type="EMBL" id="CAD2222371.1"/>
    </source>
</evidence>
<comment type="pathway">
    <text evidence="1 11">Sulfur metabolism; glutathione biosynthesis; glutathione from L-cysteine and L-glutamate: step 1/2.</text>
</comment>
<dbReference type="SUPFAM" id="SSF55931">
    <property type="entry name" value="Glutamine synthetase/guanido kinase"/>
    <property type="match status" value="1"/>
</dbReference>
<evidence type="ECO:0000256" key="10">
    <source>
        <dbReference type="ARBA" id="ARBA00032122"/>
    </source>
</evidence>
<evidence type="ECO:0000256" key="4">
    <source>
        <dbReference type="ARBA" id="ARBA00014618"/>
    </source>
</evidence>
<keyword evidence="5 11" id="KW-0436">Ligase</keyword>
<organism evidence="12 13">
    <name type="scientific">Angomonas deanei</name>
    <dbReference type="NCBI Taxonomy" id="59799"/>
    <lineage>
        <taxon>Eukaryota</taxon>
        <taxon>Discoba</taxon>
        <taxon>Euglenozoa</taxon>
        <taxon>Kinetoplastea</taxon>
        <taxon>Metakinetoplastina</taxon>
        <taxon>Trypanosomatida</taxon>
        <taxon>Trypanosomatidae</taxon>
        <taxon>Strigomonadinae</taxon>
        <taxon>Angomonas</taxon>
    </lineage>
</organism>
<dbReference type="AlphaFoldDB" id="S9VUI3"/>
<proteinExistence type="inferred from homology"/>
<dbReference type="GO" id="GO:0006750">
    <property type="term" value="P:glutathione biosynthetic process"/>
    <property type="evidence" value="ECO:0007669"/>
    <property type="project" value="UniProtKB-UniRule"/>
</dbReference>
<dbReference type="FunFam" id="3.30.590.50:FF:000009">
    <property type="entry name" value="Glutamate--cysteine ligase"/>
    <property type="match status" value="1"/>
</dbReference>
<dbReference type="UniPathway" id="UPA00142">
    <property type="reaction ID" value="UER00209"/>
</dbReference>
<dbReference type="Proteomes" id="UP000515908">
    <property type="component" value="Chromosome 25"/>
</dbReference>
<evidence type="ECO:0000256" key="5">
    <source>
        <dbReference type="ARBA" id="ARBA00022598"/>
    </source>
</evidence>
<evidence type="ECO:0000313" key="13">
    <source>
        <dbReference type="Proteomes" id="UP000515908"/>
    </source>
</evidence>
<keyword evidence="7 11" id="KW-0547">Nucleotide-binding</keyword>
<evidence type="ECO:0000256" key="3">
    <source>
        <dbReference type="ARBA" id="ARBA00012220"/>
    </source>
</evidence>
<gene>
    <name evidence="12" type="ORF">ADEAN_000991500</name>
</gene>
<dbReference type="Gene3D" id="3.30.590.50">
    <property type="match status" value="2"/>
</dbReference>
<evidence type="ECO:0000256" key="6">
    <source>
        <dbReference type="ARBA" id="ARBA00022684"/>
    </source>
</evidence>
<dbReference type="Pfam" id="PF03074">
    <property type="entry name" value="GCS"/>
    <property type="match status" value="1"/>
</dbReference>
<keyword evidence="8 11" id="KW-0067">ATP-binding</keyword>
<keyword evidence="6 11" id="KW-0317">Glutathione biosynthesis</keyword>
<evidence type="ECO:0000256" key="8">
    <source>
        <dbReference type="ARBA" id="ARBA00022840"/>
    </source>
</evidence>
<dbReference type="Gene3D" id="1.10.8.960">
    <property type="match status" value="1"/>
</dbReference>
<dbReference type="EMBL" id="LR877169">
    <property type="protein sequence ID" value="CAD2222371.1"/>
    <property type="molecule type" value="Genomic_DNA"/>
</dbReference>
<name>S9VUI3_9TRYP</name>
<dbReference type="PANTHER" id="PTHR11164:SF0">
    <property type="entry name" value="GLUTAMATE--CYSTEINE LIGASE CATALYTIC SUBUNIT"/>
    <property type="match status" value="1"/>
</dbReference>
<sequence>MGLLTTGGAPLRWGTEEHSKAIPHVSAHGVQQFLNVYNEKKGMTNCPFLWGEEIEAIIYKEENGKVLLLLDAANVMDKLNARKDNHSVWQPEYGSFMVESTPGAPYNTTAEGLAACEKSLRERYKLLEEEAGENAHGITLVTFPLMGVGKFSTATSDESPYSLSLFIPDECINRTHPRFANLTANIRLRRGRKVCIQVPLYIDKYTLEKTVDKRLNIDAHPRNKDIDCGVADEGKRKTKKFGSKEPAREVEVKEEEEHPAAEALTHLYTPATLYYYGQYFKGQQLDNVNKRYNACPCPVPSVSHPCIYMDCMAFGMGSNCLQVTMQLNDINEARHVYDQLAILCPPFLALSSATPFQKGLLCDSDVRWLTIAASVDDRKREEVPRILKSRYDSISVFISPEPSNLDEFNDSHLEICDPYYEFLVKNGVDSRLSTHVAHLFIRDPLVMYDQMIDIDDTTHTTHFENIQSTNWQTVRFKPPPIGSDIGWRVEFRVMDIQPTAFENAAFSVFIALLTRAIVKYKPIFYTKMSVVDENMGRAHRINPCNEKYVMRKDIFAKTYTGAEEETEKMSIDEIFNGREGGFYGLIPLVARYAKEEKLDTPQILSYFKFLGMRAAGKIPTTAQYLRNFVLNHPDYKQDSRLTETIAKDLLEHVHALSTGEKVDNTYLPMSEFTSLKRDRDEQ</sequence>
<dbReference type="InterPro" id="IPR014746">
    <property type="entry name" value="Gln_synth/guanido_kin_cat_dom"/>
</dbReference>
<keyword evidence="13" id="KW-1185">Reference proteome</keyword>
<evidence type="ECO:0000256" key="1">
    <source>
        <dbReference type="ARBA" id="ARBA00005006"/>
    </source>
</evidence>